<dbReference type="RefSeq" id="WP_190307649.1">
    <property type="nucleotide sequence ID" value="NZ_JACNYK010000001.1"/>
</dbReference>
<protein>
    <recommendedName>
        <fullName evidence="4">Transposase</fullName>
    </recommendedName>
</protein>
<organism evidence="2 3">
    <name type="scientific">Sphingobacterium arenae</name>
    <dbReference type="NCBI Taxonomy" id="1280598"/>
    <lineage>
        <taxon>Bacteria</taxon>
        <taxon>Pseudomonadati</taxon>
        <taxon>Bacteroidota</taxon>
        <taxon>Sphingobacteriia</taxon>
        <taxon>Sphingobacteriales</taxon>
        <taxon>Sphingobacteriaceae</taxon>
        <taxon>Sphingobacterium</taxon>
    </lineage>
</organism>
<comment type="caution">
    <text evidence="2">The sequence shown here is derived from an EMBL/GenBank/DDBJ whole genome shotgun (WGS) entry which is preliminary data.</text>
</comment>
<feature type="coiled-coil region" evidence="1">
    <location>
        <begin position="84"/>
        <end position="118"/>
    </location>
</feature>
<name>A0ABR7XZR1_9SPHI</name>
<sequence>MKSKQELQIEAVKAIVSGELLLEEAMVTYNVKDKRTMLAWIKKTMPLLKIAKPEPNKGFRTTFNTVNEISGLYNQEASQGLLKENSLLKRIIALQDRVRDLEEKNSLLTRHRDLLMEKVSSLALRAQIPEKEAK</sequence>
<accession>A0ABR7XZR1</accession>
<evidence type="ECO:0000256" key="1">
    <source>
        <dbReference type="SAM" id="Coils"/>
    </source>
</evidence>
<keyword evidence="3" id="KW-1185">Reference proteome</keyword>
<dbReference type="EMBL" id="JACNYK010000001">
    <property type="protein sequence ID" value="MBD1424511.1"/>
    <property type="molecule type" value="Genomic_DNA"/>
</dbReference>
<proteinExistence type="predicted"/>
<keyword evidence="1" id="KW-0175">Coiled coil</keyword>
<dbReference type="Proteomes" id="UP000606494">
    <property type="component" value="Unassembled WGS sequence"/>
</dbReference>
<evidence type="ECO:0000313" key="3">
    <source>
        <dbReference type="Proteomes" id="UP000606494"/>
    </source>
</evidence>
<evidence type="ECO:0008006" key="4">
    <source>
        <dbReference type="Google" id="ProtNLM"/>
    </source>
</evidence>
<gene>
    <name evidence="2" type="ORF">H8B17_02870</name>
</gene>
<evidence type="ECO:0000313" key="2">
    <source>
        <dbReference type="EMBL" id="MBD1424511.1"/>
    </source>
</evidence>
<reference evidence="2 3" key="1">
    <citation type="submission" date="2020-08" db="EMBL/GenBank/DDBJ databases">
        <title>Sphingobacterium sp. DN00404 isolated from aquaculture water.</title>
        <authorList>
            <person name="Zhang M."/>
        </authorList>
    </citation>
    <scope>NUCLEOTIDE SEQUENCE [LARGE SCALE GENOMIC DNA]</scope>
    <source>
        <strain evidence="2 3">KCTC 32294</strain>
    </source>
</reference>